<protein>
    <submittedName>
        <fullName evidence="2">Sjoegren syndrome/scleroderma autoantigen 1</fullName>
    </submittedName>
</protein>
<organism evidence="2 3">
    <name type="scientific">Elysia marginata</name>
    <dbReference type="NCBI Taxonomy" id="1093978"/>
    <lineage>
        <taxon>Eukaryota</taxon>
        <taxon>Metazoa</taxon>
        <taxon>Spiralia</taxon>
        <taxon>Lophotrochozoa</taxon>
        <taxon>Mollusca</taxon>
        <taxon>Gastropoda</taxon>
        <taxon>Heterobranchia</taxon>
        <taxon>Euthyneura</taxon>
        <taxon>Panpulmonata</taxon>
        <taxon>Sacoglossa</taxon>
        <taxon>Placobranchoidea</taxon>
        <taxon>Plakobranchidae</taxon>
        <taxon>Elysia</taxon>
    </lineage>
</organism>
<reference evidence="2 3" key="1">
    <citation type="journal article" date="2021" name="Elife">
        <title>Chloroplast acquisition without the gene transfer in kleptoplastic sea slugs, Plakobranchus ocellatus.</title>
        <authorList>
            <person name="Maeda T."/>
            <person name="Takahashi S."/>
            <person name="Yoshida T."/>
            <person name="Shimamura S."/>
            <person name="Takaki Y."/>
            <person name="Nagai Y."/>
            <person name="Toyoda A."/>
            <person name="Suzuki Y."/>
            <person name="Arimoto A."/>
            <person name="Ishii H."/>
            <person name="Satoh N."/>
            <person name="Nishiyama T."/>
            <person name="Hasebe M."/>
            <person name="Maruyama T."/>
            <person name="Minagawa J."/>
            <person name="Obokata J."/>
            <person name="Shigenobu S."/>
        </authorList>
    </citation>
    <scope>NUCLEOTIDE SEQUENCE [LARGE SCALE GENOMIC DNA]</scope>
</reference>
<dbReference type="Pfam" id="PF06677">
    <property type="entry name" value="Auto_anti-p27"/>
    <property type="match status" value="1"/>
</dbReference>
<feature type="compositionally biased region" description="Basic and acidic residues" evidence="1">
    <location>
        <begin position="125"/>
        <end position="134"/>
    </location>
</feature>
<evidence type="ECO:0000256" key="1">
    <source>
        <dbReference type="SAM" id="MobiDB-lite"/>
    </source>
</evidence>
<dbReference type="PANTHER" id="PTHR16537:SF1">
    <property type="entry name" value="PROTEIN ZNRD2"/>
    <property type="match status" value="1"/>
</dbReference>
<feature type="compositionally biased region" description="Polar residues" evidence="1">
    <location>
        <begin position="175"/>
        <end position="186"/>
    </location>
</feature>
<evidence type="ECO:0000313" key="2">
    <source>
        <dbReference type="EMBL" id="GFS02841.1"/>
    </source>
</evidence>
<keyword evidence="3" id="KW-1185">Reference proteome</keyword>
<accession>A0AAV4I2B4</accession>
<dbReference type="EMBL" id="BMAT01002250">
    <property type="protein sequence ID" value="GFS02841.1"/>
    <property type="molecule type" value="Genomic_DNA"/>
</dbReference>
<feature type="region of interest" description="Disordered" evidence="1">
    <location>
        <begin position="105"/>
        <end position="137"/>
    </location>
</feature>
<name>A0AAV4I2B4_9GAST</name>
<evidence type="ECO:0000313" key="3">
    <source>
        <dbReference type="Proteomes" id="UP000762676"/>
    </source>
</evidence>
<feature type="region of interest" description="Disordered" evidence="1">
    <location>
        <begin position="165"/>
        <end position="200"/>
    </location>
</feature>
<gene>
    <name evidence="2" type="ORF">ElyMa_001133500</name>
</gene>
<dbReference type="Proteomes" id="UP000762676">
    <property type="component" value="Unassembled WGS sequence"/>
</dbReference>
<dbReference type="InterPro" id="IPR009563">
    <property type="entry name" value="SSSCA1"/>
</dbReference>
<sequence length="259" mass="27404">MDDDWKPPTAEEMKLIEACRARSDQISKLMSSYLLKGYKMLGSQCTICATILLQDRSGVKHCVACEELQCDTEKDNPALRPPGAPSQSIKDEIRASTAASQTNILAASASSSRRRAGTHSSRTNNDPHHLRAAPEEDGATAECLSMSSIDVHCWPATMVDLGGARDAGGDHAKANKTSPRPSTNSDAAGAAPFPTQGLPVAQPLPSTQDIASCVSVLQAKICWASQALEQNKCVDSSTELCKLIKAAAEAIVAVRKAST</sequence>
<dbReference type="PANTHER" id="PTHR16537">
    <property type="entry name" value="SJOEGREN SYNDROME/SCLERODERMA AUTOANTIGEN 1"/>
    <property type="match status" value="1"/>
</dbReference>
<comment type="caution">
    <text evidence="2">The sequence shown here is derived from an EMBL/GenBank/DDBJ whole genome shotgun (WGS) entry which is preliminary data.</text>
</comment>
<proteinExistence type="predicted"/>
<dbReference type="InterPro" id="IPR051888">
    <property type="entry name" value="UPF0148_domain"/>
</dbReference>
<dbReference type="AlphaFoldDB" id="A0AAV4I2B4"/>